<comment type="subcellular location">
    <subcellularLocation>
        <location evidence="1">Cytoplasm</location>
    </subcellularLocation>
</comment>
<gene>
    <name evidence="8" type="ORF">HNQ72_002622</name>
</gene>
<dbReference type="NCBIfam" id="TIGR01656">
    <property type="entry name" value="Histidinol-ppas"/>
    <property type="match status" value="1"/>
</dbReference>
<reference evidence="8 9" key="1">
    <citation type="submission" date="2020-08" db="EMBL/GenBank/DDBJ databases">
        <title>Genomic Encyclopedia of Type Strains, Phase IV (KMG-IV): sequencing the most valuable type-strain genomes for metagenomic binning, comparative biology and taxonomic classification.</title>
        <authorList>
            <person name="Goeker M."/>
        </authorList>
    </citation>
    <scope>NUCLEOTIDE SEQUENCE [LARGE SCALE GENOMIC DNA]</scope>
    <source>
        <strain evidence="8 9">DSM 100734</strain>
    </source>
</reference>
<keyword evidence="9" id="KW-1185">Reference proteome</keyword>
<dbReference type="InterPro" id="IPR006549">
    <property type="entry name" value="HAD-SF_hydro_IIIA"/>
</dbReference>
<dbReference type="InterPro" id="IPR004446">
    <property type="entry name" value="Heptose_bisP_phosphatase"/>
</dbReference>
<dbReference type="NCBIfam" id="TIGR01662">
    <property type="entry name" value="HAD-SF-IIIA"/>
    <property type="match status" value="1"/>
</dbReference>
<evidence type="ECO:0000256" key="2">
    <source>
        <dbReference type="ARBA" id="ARBA00005628"/>
    </source>
</evidence>
<evidence type="ECO:0000256" key="4">
    <source>
        <dbReference type="ARBA" id="ARBA00022723"/>
    </source>
</evidence>
<name>A0A7X0CZY3_9HYPH</name>
<evidence type="ECO:0000256" key="5">
    <source>
        <dbReference type="ARBA" id="ARBA00022801"/>
    </source>
</evidence>
<evidence type="ECO:0000256" key="1">
    <source>
        <dbReference type="ARBA" id="ARBA00004496"/>
    </source>
</evidence>
<dbReference type="Pfam" id="PF13242">
    <property type="entry name" value="Hydrolase_like"/>
    <property type="match status" value="1"/>
</dbReference>
<evidence type="ECO:0000256" key="7">
    <source>
        <dbReference type="ARBA" id="ARBA00031828"/>
    </source>
</evidence>
<proteinExistence type="inferred from homology"/>
<keyword evidence="3" id="KW-0963">Cytoplasm</keyword>
<dbReference type="NCBIfam" id="TIGR01549">
    <property type="entry name" value="HAD-SF-IA-v1"/>
    <property type="match status" value="1"/>
</dbReference>
<evidence type="ECO:0000256" key="6">
    <source>
        <dbReference type="ARBA" id="ARBA00023277"/>
    </source>
</evidence>
<dbReference type="InterPro" id="IPR006439">
    <property type="entry name" value="HAD-SF_hydro_IA"/>
</dbReference>
<protein>
    <recommendedName>
        <fullName evidence="7">D,D-heptose 1,7-bisphosphate phosphatase</fullName>
    </recommendedName>
</protein>
<dbReference type="GO" id="GO:0046872">
    <property type="term" value="F:metal ion binding"/>
    <property type="evidence" value="ECO:0007669"/>
    <property type="project" value="UniProtKB-KW"/>
</dbReference>
<dbReference type="CDD" id="cd07503">
    <property type="entry name" value="HAD_HisB-N"/>
    <property type="match status" value="1"/>
</dbReference>
<dbReference type="Gene3D" id="3.40.50.1000">
    <property type="entry name" value="HAD superfamily/HAD-like"/>
    <property type="match status" value="1"/>
</dbReference>
<keyword evidence="6" id="KW-0119">Carbohydrate metabolism</keyword>
<dbReference type="EMBL" id="JACHEG010000002">
    <property type="protein sequence ID" value="MBB6162804.1"/>
    <property type="molecule type" value="Genomic_DNA"/>
</dbReference>
<dbReference type="RefSeq" id="WP_183992620.1">
    <property type="nucleotide sequence ID" value="NZ_BMHW01000002.1"/>
</dbReference>
<sequence length="186" mass="20492">MSLQFVNDPRLEEADKGLWIELRGDSACFAGRPALFLDRDGVINVDCGYPSKPSEIVILESIVSTIKLANDAGWAVVVVTNQSGIARGYFTWKDFAAVTAHIDWELERRGARIDAVLACGYHENGYVPLDVANHPMRKPQPGMFIEAQKLLQINLHQSIMIGDKVTDFEAAEAAGVTTSYEPVKTK</sequence>
<keyword evidence="5 8" id="KW-0378">Hydrolase</keyword>
<evidence type="ECO:0000313" key="8">
    <source>
        <dbReference type="EMBL" id="MBB6162804.1"/>
    </source>
</evidence>
<organism evidence="8 9">
    <name type="scientific">Rhizobium wenxiniae</name>
    <dbReference type="NCBI Taxonomy" id="1737357"/>
    <lineage>
        <taxon>Bacteria</taxon>
        <taxon>Pseudomonadati</taxon>
        <taxon>Pseudomonadota</taxon>
        <taxon>Alphaproteobacteria</taxon>
        <taxon>Hyphomicrobiales</taxon>
        <taxon>Rhizobiaceae</taxon>
        <taxon>Rhizobium/Agrobacterium group</taxon>
        <taxon>Rhizobium</taxon>
    </lineage>
</organism>
<dbReference type="InterPro" id="IPR006543">
    <property type="entry name" value="Histidinol-phos"/>
</dbReference>
<accession>A0A7X0CZY3</accession>
<dbReference type="Proteomes" id="UP000547879">
    <property type="component" value="Unassembled WGS sequence"/>
</dbReference>
<dbReference type="GO" id="GO:0005737">
    <property type="term" value="C:cytoplasm"/>
    <property type="evidence" value="ECO:0007669"/>
    <property type="project" value="UniProtKB-SubCell"/>
</dbReference>
<comment type="caution">
    <text evidence="8">The sequence shown here is derived from an EMBL/GenBank/DDBJ whole genome shotgun (WGS) entry which is preliminary data.</text>
</comment>
<evidence type="ECO:0000313" key="9">
    <source>
        <dbReference type="Proteomes" id="UP000547879"/>
    </source>
</evidence>
<keyword evidence="4" id="KW-0479">Metal-binding</keyword>
<dbReference type="GO" id="GO:0005975">
    <property type="term" value="P:carbohydrate metabolic process"/>
    <property type="evidence" value="ECO:0007669"/>
    <property type="project" value="InterPro"/>
</dbReference>
<evidence type="ECO:0000256" key="3">
    <source>
        <dbReference type="ARBA" id="ARBA00022490"/>
    </source>
</evidence>
<dbReference type="PANTHER" id="PTHR42891:SF1">
    <property type="entry name" value="D-GLYCERO-BETA-D-MANNO-HEPTOSE-1,7-BISPHOSPHATE 7-PHOSPHATASE"/>
    <property type="match status" value="1"/>
</dbReference>
<dbReference type="InterPro" id="IPR036412">
    <property type="entry name" value="HAD-like_sf"/>
</dbReference>
<dbReference type="InterPro" id="IPR023214">
    <property type="entry name" value="HAD_sf"/>
</dbReference>
<dbReference type="GO" id="GO:0016791">
    <property type="term" value="F:phosphatase activity"/>
    <property type="evidence" value="ECO:0007669"/>
    <property type="project" value="InterPro"/>
</dbReference>
<comment type="similarity">
    <text evidence="2">Belongs to the GmhB family.</text>
</comment>
<dbReference type="SUPFAM" id="SSF56784">
    <property type="entry name" value="HAD-like"/>
    <property type="match status" value="1"/>
</dbReference>
<dbReference type="PANTHER" id="PTHR42891">
    <property type="entry name" value="D-GLYCERO-BETA-D-MANNO-HEPTOSE-1,7-BISPHOSPHATE 7-PHOSPHATASE"/>
    <property type="match status" value="1"/>
</dbReference>
<dbReference type="AlphaFoldDB" id="A0A7X0CZY3"/>